<proteinExistence type="predicted"/>
<dbReference type="Proteomes" id="UP000440125">
    <property type="component" value="Unassembled WGS sequence"/>
</dbReference>
<protein>
    <submittedName>
        <fullName evidence="1">Carbon monoxide dehydrogenase</fullName>
    </submittedName>
</protein>
<dbReference type="RefSeq" id="WP_155863888.1">
    <property type="nucleotide sequence ID" value="NZ_WFIY01000004.1"/>
</dbReference>
<reference evidence="1 2" key="1">
    <citation type="submission" date="2019-10" db="EMBL/GenBank/DDBJ databases">
        <title>Genome Sequences from Six Type Strain Members of the Archaeal Family Sulfolobaceae: Acidianus ambivalens, Acidianus infernus, Metallosphaera prunae, Stygiolobus azoricus, Sulfolobus metallicus, and Sulfurisphaera ohwakuensis.</title>
        <authorList>
            <person name="Counts J.A."/>
            <person name="Kelly R.M."/>
        </authorList>
    </citation>
    <scope>NUCLEOTIDE SEQUENCE [LARGE SCALE GENOMIC DNA]</scope>
    <source>
        <strain evidence="1 2">DSM 3191</strain>
    </source>
</reference>
<dbReference type="EMBL" id="WFIY01000004">
    <property type="protein sequence ID" value="MUM65433.1"/>
    <property type="molecule type" value="Genomic_DNA"/>
</dbReference>
<dbReference type="Pfam" id="PF06240">
    <property type="entry name" value="COXG"/>
    <property type="match status" value="1"/>
</dbReference>
<dbReference type="InterPro" id="IPR010419">
    <property type="entry name" value="CO_DH_gsu"/>
</dbReference>
<sequence length="139" mass="15118">MSIITGEEKIINKDKAIQFLSNYENLLKCTPGISKINDKEFSASVKVGPLTVEVQGTIVEHKVEDNKVFDKIEVKGPGIIVTIITVVTIEDHKLSWEAEYELSGSLAKALGNTIAKQAKELTKQIISCSVSAINSSNNS</sequence>
<name>A0A6A9QHZ8_ACIIN</name>
<dbReference type="InterPro" id="IPR023393">
    <property type="entry name" value="START-like_dom_sf"/>
</dbReference>
<dbReference type="OrthoDB" id="34326at2157"/>
<evidence type="ECO:0000313" key="2">
    <source>
        <dbReference type="Proteomes" id="UP000440125"/>
    </source>
</evidence>
<keyword evidence="2" id="KW-1185">Reference proteome</keyword>
<dbReference type="AlphaFoldDB" id="A0A6A9QHZ8"/>
<dbReference type="Gene3D" id="3.30.530.20">
    <property type="match status" value="1"/>
</dbReference>
<evidence type="ECO:0000313" key="1">
    <source>
        <dbReference type="EMBL" id="MUM65433.1"/>
    </source>
</evidence>
<dbReference type="SUPFAM" id="SSF55961">
    <property type="entry name" value="Bet v1-like"/>
    <property type="match status" value="1"/>
</dbReference>
<comment type="caution">
    <text evidence="1">The sequence shown here is derived from an EMBL/GenBank/DDBJ whole genome shotgun (WGS) entry which is preliminary data.</text>
</comment>
<organism evidence="1 2">
    <name type="scientific">Acidianus infernus</name>
    <dbReference type="NCBI Taxonomy" id="12915"/>
    <lineage>
        <taxon>Archaea</taxon>
        <taxon>Thermoproteota</taxon>
        <taxon>Thermoprotei</taxon>
        <taxon>Sulfolobales</taxon>
        <taxon>Sulfolobaceae</taxon>
        <taxon>Acidianus</taxon>
    </lineage>
</organism>
<accession>A0A6A9QHZ8</accession>
<gene>
    <name evidence="1" type="ORF">D1867_09310</name>
</gene>